<organism evidence="1 2">
    <name type="scientific">Parachaetomium inaequale</name>
    <dbReference type="NCBI Taxonomy" id="2588326"/>
    <lineage>
        <taxon>Eukaryota</taxon>
        <taxon>Fungi</taxon>
        <taxon>Dikarya</taxon>
        <taxon>Ascomycota</taxon>
        <taxon>Pezizomycotina</taxon>
        <taxon>Sordariomycetes</taxon>
        <taxon>Sordariomycetidae</taxon>
        <taxon>Sordariales</taxon>
        <taxon>Chaetomiaceae</taxon>
        <taxon>Parachaetomium</taxon>
    </lineage>
</organism>
<proteinExistence type="predicted"/>
<dbReference type="EMBL" id="MU854374">
    <property type="protein sequence ID" value="KAK4040556.1"/>
    <property type="molecule type" value="Genomic_DNA"/>
</dbReference>
<sequence>MDPFSIPIEPIRAPHYEIDPSLRTITRGSHDFPTDTDLRYIGYQYDWDRPFPFWHFLGRMVAKAVFDDTADLKQLNFVAMGRQEFIVYTSSSWRAAAAAQKAAGVIEVNFKKPQPGQPIEMTWAPARALFTDKIGECRSTNLTPPPPVGWKAH</sequence>
<reference evidence="2" key="1">
    <citation type="journal article" date="2023" name="Mol. Phylogenet. Evol.">
        <title>Genome-scale phylogeny and comparative genomics of the fungal order Sordariales.</title>
        <authorList>
            <person name="Hensen N."/>
            <person name="Bonometti L."/>
            <person name="Westerberg I."/>
            <person name="Brannstrom I.O."/>
            <person name="Guillou S."/>
            <person name="Cros-Aarteil S."/>
            <person name="Calhoun S."/>
            <person name="Haridas S."/>
            <person name="Kuo A."/>
            <person name="Mondo S."/>
            <person name="Pangilinan J."/>
            <person name="Riley R."/>
            <person name="LaButti K."/>
            <person name="Andreopoulos B."/>
            <person name="Lipzen A."/>
            <person name="Chen C."/>
            <person name="Yan M."/>
            <person name="Daum C."/>
            <person name="Ng V."/>
            <person name="Clum A."/>
            <person name="Steindorff A."/>
            <person name="Ohm R.A."/>
            <person name="Martin F."/>
            <person name="Silar P."/>
            <person name="Natvig D.O."/>
            <person name="Lalanne C."/>
            <person name="Gautier V."/>
            <person name="Ament-Velasquez S.L."/>
            <person name="Kruys A."/>
            <person name="Hutchinson M.I."/>
            <person name="Powell A.J."/>
            <person name="Barry K."/>
            <person name="Miller A.N."/>
            <person name="Grigoriev I.V."/>
            <person name="Debuchy R."/>
            <person name="Gladieux P."/>
            <person name="Hiltunen Thoren M."/>
            <person name="Johannesson H."/>
        </authorList>
    </citation>
    <scope>NUCLEOTIDE SEQUENCE [LARGE SCALE GENOMIC DNA]</scope>
    <source>
        <strain evidence="2">CBS 284.82</strain>
    </source>
</reference>
<evidence type="ECO:0000313" key="1">
    <source>
        <dbReference type="EMBL" id="KAK4040556.1"/>
    </source>
</evidence>
<comment type="caution">
    <text evidence="1">The sequence shown here is derived from an EMBL/GenBank/DDBJ whole genome shotgun (WGS) entry which is preliminary data.</text>
</comment>
<protein>
    <submittedName>
        <fullName evidence="1">Uncharacterized protein</fullName>
    </submittedName>
</protein>
<keyword evidence="2" id="KW-1185">Reference proteome</keyword>
<dbReference type="Proteomes" id="UP001303115">
    <property type="component" value="Unassembled WGS sequence"/>
</dbReference>
<dbReference type="AlphaFoldDB" id="A0AAN6PGQ6"/>
<evidence type="ECO:0000313" key="2">
    <source>
        <dbReference type="Proteomes" id="UP001303115"/>
    </source>
</evidence>
<accession>A0AAN6PGQ6</accession>
<gene>
    <name evidence="1" type="ORF">C8A01DRAFT_46113</name>
</gene>
<name>A0AAN6PGQ6_9PEZI</name>